<keyword evidence="8 10" id="KW-0472">Membrane</keyword>
<dbReference type="Proteomes" id="UP000070257">
    <property type="component" value="Unassembled WGS sequence"/>
</dbReference>
<dbReference type="InterPro" id="IPR005876">
    <property type="entry name" value="Co_trans_ATP-bd"/>
</dbReference>
<feature type="domain" description="ABC transporter" evidence="11">
    <location>
        <begin position="5"/>
        <end position="239"/>
    </location>
</feature>
<dbReference type="InterPro" id="IPR003593">
    <property type="entry name" value="AAA+_ATPase"/>
</dbReference>
<name>A0A656YVG1_9EURY</name>
<dbReference type="CDD" id="cd03225">
    <property type="entry name" value="ABC_cobalt_CbiO_domain1"/>
    <property type="match status" value="1"/>
</dbReference>
<evidence type="ECO:0000256" key="7">
    <source>
        <dbReference type="ARBA" id="ARBA00022967"/>
    </source>
</evidence>
<comment type="caution">
    <text evidence="12">The sequence shown here is derived from an EMBL/GenBank/DDBJ whole genome shotgun (WGS) entry which is preliminary data.</text>
</comment>
<protein>
    <recommendedName>
        <fullName evidence="10">ABC transporter ATP-binding protein</fullName>
    </recommendedName>
</protein>
<keyword evidence="3 10" id="KW-0813">Transport</keyword>
<dbReference type="FunFam" id="3.40.50.300:FF:000224">
    <property type="entry name" value="Energy-coupling factor transporter ATP-binding protein EcfA"/>
    <property type="match status" value="1"/>
</dbReference>
<evidence type="ECO:0000313" key="13">
    <source>
        <dbReference type="Proteomes" id="UP000070257"/>
    </source>
</evidence>
<gene>
    <name evidence="12" type="primary">cbiO</name>
    <name evidence="12" type="ORF">AKJ39_04750</name>
</gene>
<evidence type="ECO:0000256" key="2">
    <source>
        <dbReference type="ARBA" id="ARBA00005417"/>
    </source>
</evidence>
<dbReference type="GO" id="GO:0006824">
    <property type="term" value="P:cobalt ion transport"/>
    <property type="evidence" value="ECO:0007669"/>
    <property type="project" value="InterPro"/>
</dbReference>
<proteinExistence type="inferred from homology"/>
<dbReference type="GO" id="GO:0043190">
    <property type="term" value="C:ATP-binding cassette (ABC) transporter complex"/>
    <property type="evidence" value="ECO:0007669"/>
    <property type="project" value="TreeGrafter"/>
</dbReference>
<dbReference type="InterPro" id="IPR003439">
    <property type="entry name" value="ABC_transporter-like_ATP-bd"/>
</dbReference>
<dbReference type="EMBL" id="LHXT01000110">
    <property type="protein sequence ID" value="KXA96332.1"/>
    <property type="molecule type" value="Genomic_DNA"/>
</dbReference>
<dbReference type="NCBIfam" id="TIGR01166">
    <property type="entry name" value="cbiO"/>
    <property type="match status" value="1"/>
</dbReference>
<dbReference type="Gene3D" id="3.40.50.300">
    <property type="entry name" value="P-loop containing nucleotide triphosphate hydrolases"/>
    <property type="match status" value="1"/>
</dbReference>
<dbReference type="Pfam" id="PF00005">
    <property type="entry name" value="ABC_tran"/>
    <property type="match status" value="1"/>
</dbReference>
<keyword evidence="13" id="KW-1185">Reference proteome</keyword>
<evidence type="ECO:0000256" key="10">
    <source>
        <dbReference type="RuleBase" id="RU364103"/>
    </source>
</evidence>
<dbReference type="PANTHER" id="PTHR43553">
    <property type="entry name" value="HEAVY METAL TRANSPORTER"/>
    <property type="match status" value="1"/>
</dbReference>
<organism evidence="12 13">
    <name type="scientific">candidate division MSBL1 archaeon SCGC-AAA259J03</name>
    <dbReference type="NCBI Taxonomy" id="1698269"/>
    <lineage>
        <taxon>Archaea</taxon>
        <taxon>Methanobacteriati</taxon>
        <taxon>Methanobacteriota</taxon>
        <taxon>candidate division MSBL1</taxon>
    </lineage>
</organism>
<dbReference type="PROSITE" id="PS50893">
    <property type="entry name" value="ABC_TRANSPORTER_2"/>
    <property type="match status" value="1"/>
</dbReference>
<dbReference type="InterPro" id="IPR015856">
    <property type="entry name" value="ABC_transpr_CbiO/EcfA_su"/>
</dbReference>
<keyword evidence="4 10" id="KW-1003">Cell membrane</keyword>
<evidence type="ECO:0000313" key="12">
    <source>
        <dbReference type="EMBL" id="KXA96332.1"/>
    </source>
</evidence>
<dbReference type="SUPFAM" id="SSF52540">
    <property type="entry name" value="P-loop containing nucleoside triphosphate hydrolases"/>
    <property type="match status" value="1"/>
</dbReference>
<comment type="similarity">
    <text evidence="2 10">Belongs to the ABC transporter superfamily.</text>
</comment>
<dbReference type="GO" id="GO:0016887">
    <property type="term" value="F:ATP hydrolysis activity"/>
    <property type="evidence" value="ECO:0007669"/>
    <property type="project" value="InterPro"/>
</dbReference>
<dbReference type="SMART" id="SM00382">
    <property type="entry name" value="AAA"/>
    <property type="match status" value="1"/>
</dbReference>
<dbReference type="PROSITE" id="PS00211">
    <property type="entry name" value="ABC_TRANSPORTER_1"/>
    <property type="match status" value="1"/>
</dbReference>
<evidence type="ECO:0000256" key="5">
    <source>
        <dbReference type="ARBA" id="ARBA00022741"/>
    </source>
</evidence>
<evidence type="ECO:0000256" key="1">
    <source>
        <dbReference type="ARBA" id="ARBA00004202"/>
    </source>
</evidence>
<evidence type="ECO:0000256" key="9">
    <source>
        <dbReference type="ARBA" id="ARBA00025157"/>
    </source>
</evidence>
<evidence type="ECO:0000256" key="3">
    <source>
        <dbReference type="ARBA" id="ARBA00022448"/>
    </source>
</evidence>
<evidence type="ECO:0000256" key="6">
    <source>
        <dbReference type="ARBA" id="ARBA00022840"/>
    </source>
</evidence>
<sequence length="306" mass="34278">MREIITIKNLNYAYPDGVEALKDVNISIRKGEKVVIIGPNGAGKTTLLLNLNGVLEKEGGNIEIYGENIESLDRKDIIEHLGIVFQDPEDQLFMPTVFDDVAFGPTNLGLDEGEVKKRVRKALASVGLSDYEDRPPQNLSYGEKKKASLAAALSLEPDVLVLDEPTAELDPKSRSELIGKIWELNEEEGITTVIATHDINAVPEIADRVYVLNRKIVAEGTPREIFTNGKLLKENNLDVPEIFKLFEVLNCFGLDSKELPLSMDQAIDELTKTMQTENGHIHLHIHEHTHEDIEKLKDKYEHHQTS</sequence>
<dbReference type="InterPro" id="IPR017871">
    <property type="entry name" value="ABC_transporter-like_CS"/>
</dbReference>
<comment type="subcellular location">
    <subcellularLocation>
        <location evidence="1 10">Cell membrane</location>
        <topology evidence="1 10">Peripheral membrane protein</topology>
    </subcellularLocation>
</comment>
<keyword evidence="6 10" id="KW-0067">ATP-binding</keyword>
<dbReference type="InterPro" id="IPR050095">
    <property type="entry name" value="ECF_ABC_transporter_ATP-bd"/>
</dbReference>
<evidence type="ECO:0000259" key="11">
    <source>
        <dbReference type="PROSITE" id="PS50893"/>
    </source>
</evidence>
<dbReference type="InterPro" id="IPR027417">
    <property type="entry name" value="P-loop_NTPase"/>
</dbReference>
<comment type="function">
    <text evidence="10">Part of an ABC transporter complex. Responsible for energy coupling to the transport system.</text>
</comment>
<evidence type="ECO:0000256" key="8">
    <source>
        <dbReference type="ARBA" id="ARBA00023136"/>
    </source>
</evidence>
<reference evidence="12 13" key="1">
    <citation type="journal article" date="2016" name="Sci. Rep.">
        <title>Metabolic traits of an uncultured archaeal lineage -MSBL1- from brine pools of the Red Sea.</title>
        <authorList>
            <person name="Mwirichia R."/>
            <person name="Alam I."/>
            <person name="Rashid M."/>
            <person name="Vinu M."/>
            <person name="Ba-Alawi W."/>
            <person name="Anthony Kamau A."/>
            <person name="Kamanda Ngugi D."/>
            <person name="Goker M."/>
            <person name="Klenk H.P."/>
            <person name="Bajic V."/>
            <person name="Stingl U."/>
        </authorList>
    </citation>
    <scope>NUCLEOTIDE SEQUENCE [LARGE SCALE GENOMIC DNA]</scope>
    <source>
        <strain evidence="12">SCGC-AAA259J03</strain>
    </source>
</reference>
<dbReference type="GO" id="GO:0042626">
    <property type="term" value="F:ATPase-coupled transmembrane transporter activity"/>
    <property type="evidence" value="ECO:0007669"/>
    <property type="project" value="TreeGrafter"/>
</dbReference>
<keyword evidence="7" id="KW-1278">Translocase</keyword>
<accession>A0A656YVG1</accession>
<dbReference type="GO" id="GO:0005524">
    <property type="term" value="F:ATP binding"/>
    <property type="evidence" value="ECO:0007669"/>
    <property type="project" value="UniProtKB-UniRule"/>
</dbReference>
<comment type="function">
    <text evidence="9">Probably part of an ABC transporter complex. Responsible for energy coupling to the transport system.</text>
</comment>
<dbReference type="AlphaFoldDB" id="A0A656YVG1"/>
<evidence type="ECO:0000256" key="4">
    <source>
        <dbReference type="ARBA" id="ARBA00022475"/>
    </source>
</evidence>
<dbReference type="PANTHER" id="PTHR43553:SF24">
    <property type="entry name" value="ENERGY-COUPLING FACTOR TRANSPORTER ATP-BINDING PROTEIN ECFA1"/>
    <property type="match status" value="1"/>
</dbReference>
<keyword evidence="5 10" id="KW-0547">Nucleotide-binding</keyword>